<dbReference type="InterPro" id="IPR013783">
    <property type="entry name" value="Ig-like_fold"/>
</dbReference>
<dbReference type="AlphaFoldDB" id="A0A4R9G559"/>
<sequence length="345" mass="36230">MHYTASSSSQDASTDDDPSTFLFFGGINSITLTPGISTSIYNTDTSLHNPSNYTFAISPSLPSGLTFTHVTPDGFEGRIMGAASVVSPNTVYTVVATNNSDPTMILSTEISLEFLLPPPQYINYYCDACSFPAGIAVSLTPYYLPNNSVLANSNISNWSISDPLPSGISFNATTGVISGTPTAVTSPMSLNIYGENTAGTARANINTIEVVSMLFGYNYTNAQFYTTMPINSFVVNSPSVQSATTTTFSISPSLPSGLSFNTSNGTISGTPTAVSPSTTYTVTGTNTYGSKSTALKFSVLDSNYLCQYVGPSGGCYGATPYSCNASSMCYSSPSYCASSSPCMYY</sequence>
<dbReference type="Pfam" id="PF05345">
    <property type="entry name" value="He_PIG"/>
    <property type="match status" value="2"/>
</dbReference>
<dbReference type="OrthoDB" id="344146at2"/>
<dbReference type="InterPro" id="IPR015919">
    <property type="entry name" value="Cadherin-like_sf"/>
</dbReference>
<evidence type="ECO:0000313" key="1">
    <source>
        <dbReference type="EMBL" id="TGK06662.1"/>
    </source>
</evidence>
<dbReference type="RefSeq" id="WP_135583724.1">
    <property type="nucleotide sequence ID" value="NZ_RQEP01000005.1"/>
</dbReference>
<dbReference type="GO" id="GO:0005509">
    <property type="term" value="F:calcium ion binding"/>
    <property type="evidence" value="ECO:0007669"/>
    <property type="project" value="InterPro"/>
</dbReference>
<dbReference type="EMBL" id="RQEP01000005">
    <property type="protein sequence ID" value="TGK06662.1"/>
    <property type="molecule type" value="Genomic_DNA"/>
</dbReference>
<comment type="caution">
    <text evidence="1">The sequence shown here is derived from an EMBL/GenBank/DDBJ whole genome shotgun (WGS) entry which is preliminary data.</text>
</comment>
<accession>A0A4R9G559</accession>
<dbReference type="GO" id="GO:0016020">
    <property type="term" value="C:membrane"/>
    <property type="evidence" value="ECO:0007669"/>
    <property type="project" value="InterPro"/>
</dbReference>
<dbReference type="Proteomes" id="UP000297453">
    <property type="component" value="Unassembled WGS sequence"/>
</dbReference>
<protein>
    <submittedName>
        <fullName evidence="1">Uncharacterized protein</fullName>
    </submittedName>
</protein>
<dbReference type="Gene3D" id="2.60.40.10">
    <property type="entry name" value="Immunoglobulins"/>
    <property type="match status" value="2"/>
</dbReference>
<name>A0A4R9G559_9LEPT</name>
<organism evidence="1 2">
    <name type="scientific">Leptospira semungkisensis</name>
    <dbReference type="NCBI Taxonomy" id="2484985"/>
    <lineage>
        <taxon>Bacteria</taxon>
        <taxon>Pseudomonadati</taxon>
        <taxon>Spirochaetota</taxon>
        <taxon>Spirochaetia</taxon>
        <taxon>Leptospirales</taxon>
        <taxon>Leptospiraceae</taxon>
        <taxon>Leptospira</taxon>
    </lineage>
</organism>
<reference evidence="1" key="1">
    <citation type="journal article" date="2019" name="PLoS Negl. Trop. Dis.">
        <title>Revisiting the worldwide diversity of Leptospira species in the environment.</title>
        <authorList>
            <person name="Vincent A.T."/>
            <person name="Schiettekatte O."/>
            <person name="Bourhy P."/>
            <person name="Veyrier F.J."/>
            <person name="Picardeau M."/>
        </authorList>
    </citation>
    <scope>NUCLEOTIDE SEQUENCE [LARGE SCALE GENOMIC DNA]</scope>
    <source>
        <strain evidence="1">SSS9</strain>
    </source>
</reference>
<evidence type="ECO:0000313" key="2">
    <source>
        <dbReference type="Proteomes" id="UP000297453"/>
    </source>
</evidence>
<proteinExistence type="predicted"/>
<gene>
    <name evidence="1" type="ORF">EHO59_00525</name>
</gene>
<dbReference type="SUPFAM" id="SSF49313">
    <property type="entry name" value="Cadherin-like"/>
    <property type="match status" value="2"/>
</dbReference>
<keyword evidence="2" id="KW-1185">Reference proteome</keyword>